<evidence type="ECO:0000256" key="7">
    <source>
        <dbReference type="PROSITE-ProRule" id="PRU00042"/>
    </source>
</evidence>
<keyword evidence="1" id="KW-0479">Metal-binding</keyword>
<dbReference type="Gene3D" id="3.30.160.60">
    <property type="entry name" value="Classic Zinc Finger"/>
    <property type="match status" value="1"/>
</dbReference>
<evidence type="ECO:0000313" key="12">
    <source>
        <dbReference type="Proteomes" id="UP000308671"/>
    </source>
</evidence>
<feature type="domain" description="C2H2-type" evidence="10">
    <location>
        <begin position="350"/>
        <end position="380"/>
    </location>
</feature>
<sequence>MIEKGKREFVDDEVSLPVGGKVHAHVNNEDGGSHESKKPRKAYQHSHAKVKTGCNTCKARRIVCDETKPACIKCQRSGRVCDGYPALDELWKPENHMIAVSAFGMSASNERYGTGTSPLANERDYKLEDTTPKLPSIKEQLPEDDSRSVSQMLSLSSDSLSGKFGQSRPESPFQFCDSEGPTNNETPSQTFSRQGSTPEGFQSQACSHPGCSKKLNDPFQLARHEELHLRVGISGEEDCSTQFTVEPATDESPRPRNLEYTILSKATVDPFAPVDHNSVSAKALQNFNSSDNNGYQIETNGSAGADSTTAGHPKCPYCDYEPSGDDQWKMGNLKRHIQEHFIKLTGRLPCRCAMMECKATFTRSGNLKAHVENLHGISRDVKKRQRRNTAEGGIRSTKKNKIIAKEAVNNTTVDSIESKIKEMQAIQAQSTESFESDKPHSKNYCAEGNFPPKDHSMHPLGHHYDQDAEAFFASAWSHDEQTITEQLDRPGSSVFATDLEVPSNFKNSFNDMDLSEVDINQHDLFHWDVKSLASVQTYRDSALGSSLPSHESASITQNLPQAAKEEILSIIYTDPELRLSLSNIASKISKPRFIRNIRRLLQFFILELRKTVTDTREKDVVNILERHAPWFATRLFDLSNPNRDSDSRAMASYLDQQIDTKLLLEQYLASSLGTKLFDPEIRDEAEKKDTAAMEVDELIDIDYSNFPNLDRIKRFISGGSAFEILRLNLLMCSRFGKLPDPSLGNTSVHIEPNSPSHLKTNHISNFQRFRSILAKQARIVLVVQSFLKLMRAHSIEHSNSAVDQAKLDLFEIVSNSSRSDLSNEISETSLNTSITASGDIESNTNDTDYDSDDFPDDPELSASAEERITNPKAYFDKLKSLEQQVFNNSGLFIHKTGDSTGPAQDAALLCLPASECHRYQTDFCFNIIKESDSELLLDLLVCHNRAHRVANNLTTLQENGYCAKHISLLVQDQPRPGVVRVIQIEIQTILDLVEVFTEFMGKILVDSTSGPSYDRFTAEELDRLIQEIDDSLNLTQECIEILSIMSILILPDMACRPSDGFVWQLTTQVIELAILSYAGAHIQPFDTELVEKDSPSFHIPQRFKYYDKALNRLGGLSCISTLGGSGVEMRRRQLQCMDRFLGGKQPWVFHPFDHGSPDYKIRLSLSSTIEALTYLWGPSWKIMRNSLTNEIKQYDIGNGAIIPWKTQNGDNDTDLVPMNSEVFCHWIPFKTWNEKEVDANQESLPRQHFLSSDVLLIGAPNNYGLLVNEKCVQSPERALRIKSRLSDQQALRSPNTSHARRYVDSHAIQIQGSAMGFISGAGQVTYKRRIGHTMKDALVERWRHGLRNPLDLEAYSGVEVSLCSRNARRQRLLNILASDTMVNYLHAISFTWDNGVCESLYLKALRCPKSFRKFWKAHKDWQTNIGDAISKCLDALEETGIDEDNQELSAFWVESFDAEGDSDGEDDDDSIGQPDSIKNNITGGGMQSPVQNNIAIGLPTPPNSVIALDLDTCKFFEEWIVTLFRSEHTWTGFLEDSEESLTMVVVGKECLDFHDQDGFGRCCSLAAKTKGYPVLQTSLQINESLLSNCSAKLKQEKVVSSRKTIWNAHELKRGTTFCLGNHGTLEVISGSSKLCPTVVEWRGVKGGKSVGGILKEVKNVGVNENLLGKSVEKHHKEFIRGCWEVKPLPVLVLSKSTKVRFGKD</sequence>
<dbReference type="Pfam" id="PF00172">
    <property type="entry name" value="Zn_clus"/>
    <property type="match status" value="1"/>
</dbReference>
<dbReference type="SMART" id="SM00355">
    <property type="entry name" value="ZnF_C2H2"/>
    <property type="match status" value="3"/>
</dbReference>
<evidence type="ECO:0008006" key="13">
    <source>
        <dbReference type="Google" id="ProtNLM"/>
    </source>
</evidence>
<evidence type="ECO:0000256" key="6">
    <source>
        <dbReference type="ARBA" id="ARBA00023242"/>
    </source>
</evidence>
<dbReference type="PANTHER" id="PTHR36206">
    <property type="entry name" value="ASPERCRYPTIN BIOSYNTHESIS CLUSTER-SPECIFIC TRANSCRIPTION REGULATOR ATNN-RELATED"/>
    <property type="match status" value="1"/>
</dbReference>
<feature type="region of interest" description="Disordered" evidence="8">
    <location>
        <begin position="832"/>
        <end position="866"/>
    </location>
</feature>
<dbReference type="InterPro" id="IPR001138">
    <property type="entry name" value="Zn2Cys6_DnaBD"/>
</dbReference>
<evidence type="ECO:0000313" key="11">
    <source>
        <dbReference type="EMBL" id="THV54755.1"/>
    </source>
</evidence>
<feature type="domain" description="Zn(2)-C6 fungal-type" evidence="9">
    <location>
        <begin position="53"/>
        <end position="81"/>
    </location>
</feature>
<dbReference type="GO" id="GO:0008270">
    <property type="term" value="F:zinc ion binding"/>
    <property type="evidence" value="ECO:0007669"/>
    <property type="project" value="UniProtKB-KW"/>
</dbReference>
<reference evidence="11 12" key="1">
    <citation type="submission" date="2017-12" db="EMBL/GenBank/DDBJ databases">
        <title>Comparative genomics of Botrytis spp.</title>
        <authorList>
            <person name="Valero-Jimenez C.A."/>
            <person name="Tapia P."/>
            <person name="Veloso J."/>
            <person name="Silva-Moreno E."/>
            <person name="Staats M."/>
            <person name="Valdes J.H."/>
            <person name="Van Kan J.A.L."/>
        </authorList>
    </citation>
    <scope>NUCLEOTIDE SEQUENCE [LARGE SCALE GENOMIC DNA]</scope>
    <source>
        <strain evidence="11 12">MUCL435</strain>
    </source>
</reference>
<keyword evidence="6" id="KW-0539">Nucleus</keyword>
<evidence type="ECO:0000259" key="10">
    <source>
        <dbReference type="PROSITE" id="PS50157"/>
    </source>
</evidence>
<feature type="compositionally biased region" description="Low complexity" evidence="8">
    <location>
        <begin position="148"/>
        <end position="161"/>
    </location>
</feature>
<dbReference type="SMART" id="SM00066">
    <property type="entry name" value="GAL4"/>
    <property type="match status" value="1"/>
</dbReference>
<evidence type="ECO:0000256" key="3">
    <source>
        <dbReference type="ARBA" id="ARBA00023015"/>
    </source>
</evidence>
<dbReference type="EMBL" id="PQXL01000020">
    <property type="protein sequence ID" value="THV54755.1"/>
    <property type="molecule type" value="Genomic_DNA"/>
</dbReference>
<dbReference type="GO" id="GO:0003677">
    <property type="term" value="F:DNA binding"/>
    <property type="evidence" value="ECO:0007669"/>
    <property type="project" value="UniProtKB-KW"/>
</dbReference>
<dbReference type="PROSITE" id="PS50048">
    <property type="entry name" value="ZN2_CY6_FUNGAL_2"/>
    <property type="match status" value="1"/>
</dbReference>
<dbReference type="CDD" id="cd00067">
    <property type="entry name" value="GAL4"/>
    <property type="match status" value="1"/>
</dbReference>
<dbReference type="InterPro" id="IPR036864">
    <property type="entry name" value="Zn2-C6_fun-type_DNA-bd_sf"/>
</dbReference>
<dbReference type="PANTHER" id="PTHR36206:SF12">
    <property type="entry name" value="ASPERCRYPTIN BIOSYNTHESIS CLUSTER-SPECIFIC TRANSCRIPTION REGULATOR ATNN-RELATED"/>
    <property type="match status" value="1"/>
</dbReference>
<dbReference type="PROSITE" id="PS00028">
    <property type="entry name" value="ZINC_FINGER_C2H2_1"/>
    <property type="match status" value="2"/>
</dbReference>
<accession>A0A4S8RDW5</accession>
<feature type="compositionally biased region" description="Polar residues" evidence="8">
    <location>
        <begin position="180"/>
        <end position="206"/>
    </location>
</feature>
<dbReference type="InterPro" id="IPR052360">
    <property type="entry name" value="Transcr_Regulatory_Proteins"/>
</dbReference>
<evidence type="ECO:0000259" key="9">
    <source>
        <dbReference type="PROSITE" id="PS50048"/>
    </source>
</evidence>
<evidence type="ECO:0000256" key="5">
    <source>
        <dbReference type="ARBA" id="ARBA00023163"/>
    </source>
</evidence>
<feature type="compositionally biased region" description="Basic and acidic residues" evidence="8">
    <location>
        <begin position="121"/>
        <end position="131"/>
    </location>
</feature>
<comment type="caution">
    <text evidence="11">The sequence shown here is derived from an EMBL/GenBank/DDBJ whole genome shotgun (WGS) entry which is preliminary data.</text>
</comment>
<evidence type="ECO:0000256" key="2">
    <source>
        <dbReference type="ARBA" id="ARBA00022833"/>
    </source>
</evidence>
<keyword evidence="12" id="KW-1185">Reference proteome</keyword>
<keyword evidence="4" id="KW-0238">DNA-binding</keyword>
<feature type="compositionally biased region" description="Basic and acidic residues" evidence="8">
    <location>
        <begin position="26"/>
        <end position="36"/>
    </location>
</feature>
<dbReference type="Gene3D" id="4.10.240.10">
    <property type="entry name" value="Zn(2)-C6 fungal-type DNA-binding domain"/>
    <property type="match status" value="1"/>
</dbReference>
<keyword evidence="3" id="KW-0805">Transcription regulation</keyword>
<dbReference type="SUPFAM" id="SSF57701">
    <property type="entry name" value="Zn2/Cys6 DNA-binding domain"/>
    <property type="match status" value="1"/>
</dbReference>
<feature type="compositionally biased region" description="Polar residues" evidence="8">
    <location>
        <begin position="108"/>
        <end position="119"/>
    </location>
</feature>
<feature type="region of interest" description="Disordered" evidence="8">
    <location>
        <begin position="108"/>
        <end position="209"/>
    </location>
</feature>
<name>A0A4S8RDW5_9HELO</name>
<evidence type="ECO:0000256" key="1">
    <source>
        <dbReference type="ARBA" id="ARBA00022723"/>
    </source>
</evidence>
<feature type="region of interest" description="Disordered" evidence="8">
    <location>
        <begin position="1458"/>
        <end position="1479"/>
    </location>
</feature>
<dbReference type="Proteomes" id="UP000308671">
    <property type="component" value="Unassembled WGS sequence"/>
</dbReference>
<keyword evidence="2" id="KW-0862">Zinc</keyword>
<protein>
    <recommendedName>
        <fullName evidence="13">Zn(2)-C6 fungal-type domain-containing protein</fullName>
    </recommendedName>
</protein>
<dbReference type="InterPro" id="IPR013087">
    <property type="entry name" value="Znf_C2H2_type"/>
</dbReference>
<dbReference type="PROSITE" id="PS50157">
    <property type="entry name" value="ZINC_FINGER_C2H2_2"/>
    <property type="match status" value="1"/>
</dbReference>
<evidence type="ECO:0000256" key="8">
    <source>
        <dbReference type="SAM" id="MobiDB-lite"/>
    </source>
</evidence>
<organism evidence="11 12">
    <name type="scientific">Botrytis galanthina</name>
    <dbReference type="NCBI Taxonomy" id="278940"/>
    <lineage>
        <taxon>Eukaryota</taxon>
        <taxon>Fungi</taxon>
        <taxon>Dikarya</taxon>
        <taxon>Ascomycota</taxon>
        <taxon>Pezizomycotina</taxon>
        <taxon>Leotiomycetes</taxon>
        <taxon>Helotiales</taxon>
        <taxon>Sclerotiniaceae</taxon>
        <taxon>Botrytis</taxon>
    </lineage>
</organism>
<feature type="compositionally biased region" description="Acidic residues" evidence="8">
    <location>
        <begin position="1458"/>
        <end position="1470"/>
    </location>
</feature>
<keyword evidence="7" id="KW-0863">Zinc-finger</keyword>
<dbReference type="PROSITE" id="PS00463">
    <property type="entry name" value="ZN2_CY6_FUNGAL_1"/>
    <property type="match status" value="1"/>
</dbReference>
<evidence type="ECO:0000256" key="4">
    <source>
        <dbReference type="ARBA" id="ARBA00023125"/>
    </source>
</evidence>
<gene>
    <name evidence="11" type="ORF">BGAL_0020g00070</name>
</gene>
<dbReference type="GO" id="GO:0000981">
    <property type="term" value="F:DNA-binding transcription factor activity, RNA polymerase II-specific"/>
    <property type="evidence" value="ECO:0007669"/>
    <property type="project" value="InterPro"/>
</dbReference>
<feature type="compositionally biased region" description="Acidic residues" evidence="8">
    <location>
        <begin position="847"/>
        <end position="859"/>
    </location>
</feature>
<proteinExistence type="predicted"/>
<feature type="region of interest" description="Disordered" evidence="8">
    <location>
        <begin position="1"/>
        <end position="44"/>
    </location>
</feature>
<dbReference type="OrthoDB" id="428577at2759"/>
<keyword evidence="5" id="KW-0804">Transcription</keyword>